<accession>A0AAI9XYA0</accession>
<dbReference type="Proteomes" id="UP001239213">
    <property type="component" value="Unassembled WGS sequence"/>
</dbReference>
<feature type="region of interest" description="Disordered" evidence="1">
    <location>
        <begin position="41"/>
        <end position="76"/>
    </location>
</feature>
<evidence type="ECO:0000313" key="2">
    <source>
        <dbReference type="EMBL" id="KAK1464527.1"/>
    </source>
</evidence>
<comment type="caution">
    <text evidence="2">The sequence shown here is derived from an EMBL/GenBank/DDBJ whole genome shotgun (WGS) entry which is preliminary data.</text>
</comment>
<protein>
    <submittedName>
        <fullName evidence="2">Uncharacterized protein</fullName>
    </submittedName>
</protein>
<evidence type="ECO:0000313" key="3">
    <source>
        <dbReference type="Proteomes" id="UP001239213"/>
    </source>
</evidence>
<feature type="compositionally biased region" description="Polar residues" evidence="1">
    <location>
        <begin position="41"/>
        <end position="55"/>
    </location>
</feature>
<keyword evidence="3" id="KW-1185">Reference proteome</keyword>
<dbReference type="EMBL" id="MPDP01000265">
    <property type="protein sequence ID" value="KAK1464527.1"/>
    <property type="molecule type" value="Genomic_DNA"/>
</dbReference>
<organism evidence="2 3">
    <name type="scientific">Colletotrichum cuscutae</name>
    <dbReference type="NCBI Taxonomy" id="1209917"/>
    <lineage>
        <taxon>Eukaryota</taxon>
        <taxon>Fungi</taxon>
        <taxon>Dikarya</taxon>
        <taxon>Ascomycota</taxon>
        <taxon>Pezizomycotina</taxon>
        <taxon>Sordariomycetes</taxon>
        <taxon>Hypocreomycetidae</taxon>
        <taxon>Glomerellales</taxon>
        <taxon>Glomerellaceae</taxon>
        <taxon>Colletotrichum</taxon>
        <taxon>Colletotrichum acutatum species complex</taxon>
    </lineage>
</organism>
<name>A0AAI9XYA0_9PEZI</name>
<evidence type="ECO:0000256" key="1">
    <source>
        <dbReference type="SAM" id="MobiDB-lite"/>
    </source>
</evidence>
<gene>
    <name evidence="2" type="ORF">CCUS01_08102</name>
</gene>
<reference evidence="2" key="1">
    <citation type="submission" date="2016-11" db="EMBL/GenBank/DDBJ databases">
        <title>The genome sequence of Colletotrichum cuscutae.</title>
        <authorList>
            <person name="Baroncelli R."/>
        </authorList>
    </citation>
    <scope>NUCLEOTIDE SEQUENCE</scope>
    <source>
        <strain evidence="2">IMI 304802</strain>
    </source>
</reference>
<proteinExistence type="predicted"/>
<sequence length="126" mass="13705">MARLTTSVQTPKSGREVWCLAASLAHIRHGLGCSTNMQVGMKRTSINGPNANANHEASKPWSPASSSPRPPPPALSSIVYPVMEVTGPRWERRGRGEGARCMEIRVRRGGDLEAGPRCMHRAPRLP</sequence>
<dbReference type="AlphaFoldDB" id="A0AAI9XYA0"/>